<protein>
    <submittedName>
        <fullName evidence="1">Uncharacterized protein</fullName>
    </submittedName>
</protein>
<dbReference type="RefSeq" id="WP_162367524.1">
    <property type="nucleotide sequence ID" value="NZ_WUBS01000014.1"/>
</dbReference>
<reference evidence="1 2" key="1">
    <citation type="submission" date="2019-12" db="EMBL/GenBank/DDBJ databases">
        <authorList>
            <person name="Lee S.D."/>
        </authorList>
    </citation>
    <scope>NUCLEOTIDE SEQUENCE [LARGE SCALE GENOMIC DNA]</scope>
    <source>
        <strain evidence="1 2">SAP-6</strain>
    </source>
</reference>
<dbReference type="Proteomes" id="UP000461443">
    <property type="component" value="Unassembled WGS sequence"/>
</dbReference>
<dbReference type="EMBL" id="WUBS01000014">
    <property type="protein sequence ID" value="NDL64819.1"/>
    <property type="molecule type" value="Genomic_DNA"/>
</dbReference>
<comment type="caution">
    <text evidence="1">The sequence shown here is derived from an EMBL/GenBank/DDBJ whole genome shotgun (WGS) entry which is preliminary data.</text>
</comment>
<proteinExistence type="predicted"/>
<evidence type="ECO:0000313" key="2">
    <source>
        <dbReference type="Proteomes" id="UP000461443"/>
    </source>
</evidence>
<accession>A0A845SLF0</accession>
<gene>
    <name evidence="1" type="ORF">GRH90_18955</name>
</gene>
<reference evidence="1 2" key="2">
    <citation type="submission" date="2020-02" db="EMBL/GenBank/DDBJ databases">
        <title>The new genus of Enterobacteriales.</title>
        <authorList>
            <person name="Kim I.S."/>
        </authorList>
    </citation>
    <scope>NUCLEOTIDE SEQUENCE [LARGE SCALE GENOMIC DNA]</scope>
    <source>
        <strain evidence="1 2">SAP-6</strain>
    </source>
</reference>
<sequence>MANPSSISRRLNSFFGALQHNDFENAFIHYFPALDKTAKLRRPKENVSKRIKAFLTEEEKLLSFIALGGFVVGNTFNGVSVIDALYKYGRTSIAHEGELDKRLSVQEGRGVSFGDEFILDKKYLSALGIIVILSPENIGEHLEGNYNLYLIDKYINVNSLWGRKEDVIKKIISLGINEETIRYYP</sequence>
<name>A0A845SLF0_9GAMM</name>
<evidence type="ECO:0000313" key="1">
    <source>
        <dbReference type="EMBL" id="NDL64819.1"/>
    </source>
</evidence>
<organism evidence="1 2">
    <name type="scientific">Acerihabitans arboris</name>
    <dbReference type="NCBI Taxonomy" id="2691583"/>
    <lineage>
        <taxon>Bacteria</taxon>
        <taxon>Pseudomonadati</taxon>
        <taxon>Pseudomonadota</taxon>
        <taxon>Gammaproteobacteria</taxon>
        <taxon>Enterobacterales</taxon>
        <taxon>Pectobacteriaceae</taxon>
        <taxon>Acerihabitans</taxon>
    </lineage>
</organism>
<keyword evidence="2" id="KW-1185">Reference proteome</keyword>
<dbReference type="AlphaFoldDB" id="A0A845SLF0"/>